<keyword evidence="8" id="KW-1185">Reference proteome</keyword>
<evidence type="ECO:0000256" key="4">
    <source>
        <dbReference type="ARBA" id="ARBA00023027"/>
    </source>
</evidence>
<dbReference type="InterPro" id="IPR036291">
    <property type="entry name" value="NAD(P)-bd_dom_sf"/>
</dbReference>
<protein>
    <recommendedName>
        <fullName evidence="2">precorrin-2 dehydrogenase</fullName>
        <ecNumber evidence="2">1.3.1.76</ecNumber>
    </recommendedName>
</protein>
<gene>
    <name evidence="7" type="ORF">EJP77_19810</name>
</gene>
<dbReference type="Pfam" id="PF22440">
    <property type="entry name" value="SirC_C"/>
    <property type="match status" value="1"/>
</dbReference>
<evidence type="ECO:0000256" key="1">
    <source>
        <dbReference type="ARBA" id="ARBA00005010"/>
    </source>
</evidence>
<name>A0A3S1JKW9_9BACL</name>
<dbReference type="InterPro" id="IPR006367">
    <property type="entry name" value="Sirohaem_synthase_N"/>
</dbReference>
<sequence length="216" mass="23468">MEKYIPIMLKSEGLRAAVIGGGPVAERKIMQLLQSGANIKLISPSVTGPLHQAAQEGSLIWYNRNYTEGDLQGVSLVYAATDQAEVNERVAKEAARLGIPVNISGPGLGGTFISPSVVRRGDLIIAVSTSGAGPAASVRISREIDDSYGDEYEAYIDFLSKVRQIVKSTVPDGARRRTLLKAAAEMDILRDIRRGEFKPWTEQEIEAWIKGNITNN</sequence>
<evidence type="ECO:0000313" key="7">
    <source>
        <dbReference type="EMBL" id="RUT27789.1"/>
    </source>
</evidence>
<dbReference type="Gene3D" id="3.40.50.720">
    <property type="entry name" value="NAD(P)-binding Rossmann-like Domain"/>
    <property type="match status" value="1"/>
</dbReference>
<reference evidence="7 8" key="1">
    <citation type="submission" date="2018-12" db="EMBL/GenBank/DDBJ databases">
        <authorList>
            <person name="Sun L."/>
            <person name="Chen Z."/>
        </authorList>
    </citation>
    <scope>NUCLEOTIDE SEQUENCE [LARGE SCALE GENOMIC DNA]</scope>
    <source>
        <strain evidence="7 8">3-5-3</strain>
    </source>
</reference>
<keyword evidence="3" id="KW-0560">Oxidoreductase</keyword>
<dbReference type="GO" id="GO:0004325">
    <property type="term" value="F:ferrochelatase activity"/>
    <property type="evidence" value="ECO:0007669"/>
    <property type="project" value="InterPro"/>
</dbReference>
<evidence type="ECO:0000256" key="5">
    <source>
        <dbReference type="ARBA" id="ARBA00023244"/>
    </source>
</evidence>
<dbReference type="Proteomes" id="UP000272464">
    <property type="component" value="Unassembled WGS sequence"/>
</dbReference>
<dbReference type="PANTHER" id="PTHR35330:SF1">
    <property type="entry name" value="SIROHEME BIOSYNTHESIS PROTEIN MET8"/>
    <property type="match status" value="1"/>
</dbReference>
<keyword evidence="5" id="KW-0627">Porphyrin biosynthesis</keyword>
<comment type="caution">
    <text evidence="7">The sequence shown here is derived from an EMBL/GenBank/DDBJ whole genome shotgun (WGS) entry which is preliminary data.</text>
</comment>
<comment type="catalytic activity">
    <reaction evidence="6">
        <text>precorrin-2 + NAD(+) = sirohydrochlorin + NADH + 2 H(+)</text>
        <dbReference type="Rhea" id="RHEA:15613"/>
        <dbReference type="ChEBI" id="CHEBI:15378"/>
        <dbReference type="ChEBI" id="CHEBI:57540"/>
        <dbReference type="ChEBI" id="CHEBI:57945"/>
        <dbReference type="ChEBI" id="CHEBI:58351"/>
        <dbReference type="ChEBI" id="CHEBI:58827"/>
        <dbReference type="EC" id="1.3.1.76"/>
    </reaction>
</comment>
<dbReference type="NCBIfam" id="TIGR01470">
    <property type="entry name" value="cysG_Nterm"/>
    <property type="match status" value="1"/>
</dbReference>
<keyword evidence="4" id="KW-0520">NAD</keyword>
<proteinExistence type="predicted"/>
<evidence type="ECO:0000256" key="6">
    <source>
        <dbReference type="ARBA" id="ARBA00047561"/>
    </source>
</evidence>
<dbReference type="UniPathway" id="UPA00262">
    <property type="reaction ID" value="UER00222"/>
</dbReference>
<dbReference type="InterPro" id="IPR028161">
    <property type="entry name" value="Met8-like"/>
</dbReference>
<dbReference type="Pfam" id="PF13241">
    <property type="entry name" value="NAD_binding_7"/>
    <property type="match status" value="1"/>
</dbReference>
<comment type="pathway">
    <text evidence="1">Porphyrin-containing compound metabolism; siroheme biosynthesis; sirohydrochlorin from precorrin-2: step 1/1.</text>
</comment>
<dbReference type="GO" id="GO:0019354">
    <property type="term" value="P:siroheme biosynthetic process"/>
    <property type="evidence" value="ECO:0007669"/>
    <property type="project" value="UniProtKB-UniPathway"/>
</dbReference>
<dbReference type="AlphaFoldDB" id="A0A3S1JKW9"/>
<accession>A0A3S1JKW9</accession>
<dbReference type="RefSeq" id="WP_127200995.1">
    <property type="nucleotide sequence ID" value="NZ_RZNX01000015.1"/>
</dbReference>
<dbReference type="SUPFAM" id="SSF51735">
    <property type="entry name" value="NAD(P)-binding Rossmann-fold domains"/>
    <property type="match status" value="1"/>
</dbReference>
<dbReference type="InterPro" id="IPR042518">
    <property type="entry name" value="SirC_C"/>
</dbReference>
<dbReference type="PANTHER" id="PTHR35330">
    <property type="entry name" value="SIROHEME BIOSYNTHESIS PROTEIN MET8"/>
    <property type="match status" value="1"/>
</dbReference>
<organism evidence="7 8">
    <name type="scientific">Paenibacillus zeisoli</name>
    <dbReference type="NCBI Taxonomy" id="2496267"/>
    <lineage>
        <taxon>Bacteria</taxon>
        <taxon>Bacillati</taxon>
        <taxon>Bacillota</taxon>
        <taxon>Bacilli</taxon>
        <taxon>Bacillales</taxon>
        <taxon>Paenibacillaceae</taxon>
        <taxon>Paenibacillus</taxon>
    </lineage>
</organism>
<dbReference type="OrthoDB" id="9773765at2"/>
<dbReference type="EMBL" id="RZNX01000015">
    <property type="protein sequence ID" value="RUT27789.1"/>
    <property type="molecule type" value="Genomic_DNA"/>
</dbReference>
<evidence type="ECO:0000313" key="8">
    <source>
        <dbReference type="Proteomes" id="UP000272464"/>
    </source>
</evidence>
<evidence type="ECO:0000256" key="2">
    <source>
        <dbReference type="ARBA" id="ARBA00012400"/>
    </source>
</evidence>
<dbReference type="EC" id="1.3.1.76" evidence="2"/>
<evidence type="ECO:0000256" key="3">
    <source>
        <dbReference type="ARBA" id="ARBA00023002"/>
    </source>
</evidence>
<dbReference type="Gene3D" id="1.10.8.610">
    <property type="entry name" value="SirC, precorrin-2 dehydrogenase, C-terminal helical domain-like"/>
    <property type="match status" value="1"/>
</dbReference>
<dbReference type="GO" id="GO:0043115">
    <property type="term" value="F:precorrin-2 dehydrogenase activity"/>
    <property type="evidence" value="ECO:0007669"/>
    <property type="project" value="UniProtKB-EC"/>
</dbReference>
<dbReference type="SUPFAM" id="SSF75615">
    <property type="entry name" value="Siroheme synthase middle domains-like"/>
    <property type="match status" value="1"/>
</dbReference>